<gene>
    <name evidence="8" type="ORF">NS359_14080</name>
</gene>
<evidence type="ECO:0000259" key="7">
    <source>
        <dbReference type="PROSITE" id="PS50110"/>
    </source>
</evidence>
<dbReference type="PATRIC" id="fig|465820.4.peg.3184"/>
<dbReference type="AlphaFoldDB" id="A0A147DMN6"/>
<dbReference type="PANTHER" id="PTHR43214:SF24">
    <property type="entry name" value="TRANSCRIPTIONAL REGULATORY PROTEIN NARL-RELATED"/>
    <property type="match status" value="1"/>
</dbReference>
<dbReference type="GO" id="GO:0006355">
    <property type="term" value="P:regulation of DNA-templated transcription"/>
    <property type="evidence" value="ECO:0007669"/>
    <property type="project" value="InterPro"/>
</dbReference>
<dbReference type="InterPro" id="IPR058245">
    <property type="entry name" value="NreC/VraR/RcsB-like_REC"/>
</dbReference>
<dbReference type="InterPro" id="IPR000792">
    <property type="entry name" value="Tscrpt_reg_LuxR_C"/>
</dbReference>
<dbReference type="EMBL" id="LDRC01000084">
    <property type="protein sequence ID" value="KTR49294.1"/>
    <property type="molecule type" value="Genomic_DNA"/>
</dbReference>
<dbReference type="GO" id="GO:0003677">
    <property type="term" value="F:DNA binding"/>
    <property type="evidence" value="ECO:0007669"/>
    <property type="project" value="UniProtKB-KW"/>
</dbReference>
<dbReference type="Proteomes" id="UP000072763">
    <property type="component" value="Unassembled WGS sequence"/>
</dbReference>
<dbReference type="PANTHER" id="PTHR43214">
    <property type="entry name" value="TWO-COMPONENT RESPONSE REGULATOR"/>
    <property type="match status" value="1"/>
</dbReference>
<evidence type="ECO:0000256" key="5">
    <source>
        <dbReference type="PROSITE-ProRule" id="PRU00169"/>
    </source>
</evidence>
<keyword evidence="2" id="KW-0805">Transcription regulation</keyword>
<evidence type="ECO:0000256" key="3">
    <source>
        <dbReference type="ARBA" id="ARBA00023125"/>
    </source>
</evidence>
<dbReference type="Gene3D" id="3.40.50.2300">
    <property type="match status" value="1"/>
</dbReference>
<dbReference type="InterPro" id="IPR039420">
    <property type="entry name" value="WalR-like"/>
</dbReference>
<reference evidence="8 9" key="1">
    <citation type="journal article" date="2016" name="Front. Microbiol.">
        <title>Genomic Resource of Rice Seed Associated Bacteria.</title>
        <authorList>
            <person name="Midha S."/>
            <person name="Bansal K."/>
            <person name="Sharma S."/>
            <person name="Kumar N."/>
            <person name="Patil P.P."/>
            <person name="Chaudhry V."/>
            <person name="Patil P.B."/>
        </authorList>
    </citation>
    <scope>NUCLEOTIDE SEQUENCE [LARGE SCALE GENOMIC DNA]</scope>
    <source>
        <strain evidence="8 9">NS359</strain>
    </source>
</reference>
<evidence type="ECO:0000256" key="2">
    <source>
        <dbReference type="ARBA" id="ARBA00023015"/>
    </source>
</evidence>
<dbReference type="RefSeq" id="WP_058750549.1">
    <property type="nucleotide sequence ID" value="NZ_LDRC01000084.1"/>
</dbReference>
<dbReference type="PROSITE" id="PS50043">
    <property type="entry name" value="HTH_LUXR_2"/>
    <property type="match status" value="1"/>
</dbReference>
<dbReference type="CDD" id="cd06170">
    <property type="entry name" value="LuxR_C_like"/>
    <property type="match status" value="1"/>
</dbReference>
<feature type="domain" description="HTH luxR-type" evidence="6">
    <location>
        <begin position="163"/>
        <end position="226"/>
    </location>
</feature>
<dbReference type="InterPro" id="IPR001789">
    <property type="entry name" value="Sig_transdc_resp-reg_receiver"/>
</dbReference>
<keyword evidence="4" id="KW-0804">Transcription</keyword>
<dbReference type="InterPro" id="IPR011006">
    <property type="entry name" value="CheY-like_superfamily"/>
</dbReference>
<proteinExistence type="predicted"/>
<organism evidence="8 9">
    <name type="scientific">Curtobacterium oceanosedimentum</name>
    <dbReference type="NCBI Taxonomy" id="465820"/>
    <lineage>
        <taxon>Bacteria</taxon>
        <taxon>Bacillati</taxon>
        <taxon>Actinomycetota</taxon>
        <taxon>Actinomycetes</taxon>
        <taxon>Micrococcales</taxon>
        <taxon>Microbacteriaceae</taxon>
        <taxon>Curtobacterium</taxon>
    </lineage>
</organism>
<dbReference type="SMART" id="SM00421">
    <property type="entry name" value="HTH_LUXR"/>
    <property type="match status" value="1"/>
</dbReference>
<dbReference type="PROSITE" id="PS50110">
    <property type="entry name" value="RESPONSE_REGULATORY"/>
    <property type="match status" value="1"/>
</dbReference>
<feature type="modified residue" description="4-aspartylphosphate" evidence="5">
    <location>
        <position position="55"/>
    </location>
</feature>
<evidence type="ECO:0000256" key="4">
    <source>
        <dbReference type="ARBA" id="ARBA00023163"/>
    </source>
</evidence>
<dbReference type="CDD" id="cd17535">
    <property type="entry name" value="REC_NarL-like"/>
    <property type="match status" value="1"/>
</dbReference>
<dbReference type="PRINTS" id="PR00038">
    <property type="entry name" value="HTHLUXR"/>
</dbReference>
<keyword evidence="3" id="KW-0238">DNA-binding</keyword>
<dbReference type="Pfam" id="PF00196">
    <property type="entry name" value="GerE"/>
    <property type="match status" value="1"/>
</dbReference>
<name>A0A147DMN6_9MICO</name>
<dbReference type="SMART" id="SM00448">
    <property type="entry name" value="REC"/>
    <property type="match status" value="1"/>
</dbReference>
<feature type="domain" description="Response regulatory" evidence="7">
    <location>
        <begin position="4"/>
        <end position="120"/>
    </location>
</feature>
<dbReference type="SUPFAM" id="SSF46894">
    <property type="entry name" value="C-terminal effector domain of the bipartite response regulators"/>
    <property type="match status" value="1"/>
</dbReference>
<protein>
    <submittedName>
        <fullName evidence="8">LuxR family transcriptional regulator</fullName>
    </submittedName>
</protein>
<dbReference type="OrthoDB" id="9808843at2"/>
<dbReference type="Pfam" id="PF00072">
    <property type="entry name" value="Response_reg"/>
    <property type="match status" value="1"/>
</dbReference>
<accession>A0A147DMN6</accession>
<keyword evidence="1 5" id="KW-0597">Phosphoprotein</keyword>
<evidence type="ECO:0000256" key="1">
    <source>
        <dbReference type="ARBA" id="ARBA00022553"/>
    </source>
</evidence>
<sequence>MTIRVLVVDDQAIVRDGLVTVLSLEPDLEVVGEAADGAAAIAMVDHDPPDVVLMDLRMPGTDGPTATAAITAAHPGVAVLVLTTYADDASIVGALRAGARGYLTKDAGRRELATAVRAVASGQATFDAGVGARLVAQLGAAPATQTVPDVVPEPPPAPAPRTVRDRFPELTPRETDVLERIAAGRTNPEIAAELFLTVPTVKSYVNQVFAKLGVRTRAEAVARVLR</sequence>
<dbReference type="GO" id="GO:0000160">
    <property type="term" value="P:phosphorelay signal transduction system"/>
    <property type="evidence" value="ECO:0007669"/>
    <property type="project" value="InterPro"/>
</dbReference>
<comment type="caution">
    <text evidence="8">The sequence shown here is derived from an EMBL/GenBank/DDBJ whole genome shotgun (WGS) entry which is preliminary data.</text>
</comment>
<evidence type="ECO:0000313" key="9">
    <source>
        <dbReference type="Proteomes" id="UP000072763"/>
    </source>
</evidence>
<evidence type="ECO:0000259" key="6">
    <source>
        <dbReference type="PROSITE" id="PS50043"/>
    </source>
</evidence>
<dbReference type="InterPro" id="IPR016032">
    <property type="entry name" value="Sig_transdc_resp-reg_C-effctor"/>
</dbReference>
<evidence type="ECO:0000313" key="8">
    <source>
        <dbReference type="EMBL" id="KTR49294.1"/>
    </source>
</evidence>
<dbReference type="SUPFAM" id="SSF52172">
    <property type="entry name" value="CheY-like"/>
    <property type="match status" value="1"/>
</dbReference>
<dbReference type="STRING" id="465820.NS263_15520"/>